<dbReference type="Proteomes" id="UP000824469">
    <property type="component" value="Unassembled WGS sequence"/>
</dbReference>
<keyword evidence="2" id="KW-0479">Metal-binding</keyword>
<feature type="domain" description="Isopenicillin N synthase-like Fe(2+) 2OG dioxygenase" evidence="5">
    <location>
        <begin position="59"/>
        <end position="107"/>
    </location>
</feature>
<proteinExistence type="inferred from homology"/>
<dbReference type="InterPro" id="IPR027443">
    <property type="entry name" value="IPNS-like_sf"/>
</dbReference>
<dbReference type="PANTHER" id="PTHR10209:SF881">
    <property type="entry name" value="FI07970P-RELATED"/>
    <property type="match status" value="1"/>
</dbReference>
<name>A0AA38GM51_TAXCH</name>
<evidence type="ECO:0000256" key="4">
    <source>
        <dbReference type="ARBA" id="ARBA00023004"/>
    </source>
</evidence>
<dbReference type="EMBL" id="JAHRHJ020000002">
    <property type="protein sequence ID" value="KAH9325286.1"/>
    <property type="molecule type" value="Genomic_DNA"/>
</dbReference>
<dbReference type="GO" id="GO:0016491">
    <property type="term" value="F:oxidoreductase activity"/>
    <property type="evidence" value="ECO:0007669"/>
    <property type="project" value="UniProtKB-KW"/>
</dbReference>
<evidence type="ECO:0000313" key="6">
    <source>
        <dbReference type="EMBL" id="KAH9325286.1"/>
    </source>
</evidence>
<dbReference type="GO" id="GO:0046872">
    <property type="term" value="F:metal ion binding"/>
    <property type="evidence" value="ECO:0007669"/>
    <property type="project" value="UniProtKB-KW"/>
</dbReference>
<dbReference type="AlphaFoldDB" id="A0AA38GM51"/>
<dbReference type="PANTHER" id="PTHR10209">
    <property type="entry name" value="OXIDOREDUCTASE, 2OG-FE II OXYGENASE FAMILY PROTEIN"/>
    <property type="match status" value="1"/>
</dbReference>
<dbReference type="InterPro" id="IPR044861">
    <property type="entry name" value="IPNS-like_FE2OG_OXY"/>
</dbReference>
<keyword evidence="4" id="KW-0408">Iron</keyword>
<evidence type="ECO:0000256" key="3">
    <source>
        <dbReference type="ARBA" id="ARBA00023002"/>
    </source>
</evidence>
<feature type="non-terminal residue" evidence="6">
    <location>
        <position position="108"/>
    </location>
</feature>
<evidence type="ECO:0000256" key="2">
    <source>
        <dbReference type="ARBA" id="ARBA00022723"/>
    </source>
</evidence>
<gene>
    <name evidence="6" type="ORF">KI387_005464</name>
</gene>
<protein>
    <recommendedName>
        <fullName evidence="5">Isopenicillin N synthase-like Fe(2+) 2OG dioxygenase domain-containing protein</fullName>
    </recommendedName>
</protein>
<dbReference type="SUPFAM" id="SSF51197">
    <property type="entry name" value="Clavaminate synthase-like"/>
    <property type="match status" value="1"/>
</dbReference>
<evidence type="ECO:0000259" key="5">
    <source>
        <dbReference type="Pfam" id="PF03171"/>
    </source>
</evidence>
<comment type="similarity">
    <text evidence="1">Belongs to the iron/ascorbate-dependent oxidoreductase family.</text>
</comment>
<keyword evidence="3" id="KW-0560">Oxidoreductase</keyword>
<dbReference type="Gene3D" id="2.60.120.330">
    <property type="entry name" value="B-lactam Antibiotic, Isopenicillin N Synthase, Chain"/>
    <property type="match status" value="1"/>
</dbReference>
<keyword evidence="7" id="KW-1185">Reference proteome</keyword>
<feature type="non-terminal residue" evidence="6">
    <location>
        <position position="1"/>
    </location>
</feature>
<organism evidence="6 7">
    <name type="scientific">Taxus chinensis</name>
    <name type="common">Chinese yew</name>
    <name type="synonym">Taxus wallichiana var. chinensis</name>
    <dbReference type="NCBI Taxonomy" id="29808"/>
    <lineage>
        <taxon>Eukaryota</taxon>
        <taxon>Viridiplantae</taxon>
        <taxon>Streptophyta</taxon>
        <taxon>Embryophyta</taxon>
        <taxon>Tracheophyta</taxon>
        <taxon>Spermatophyta</taxon>
        <taxon>Pinopsida</taxon>
        <taxon>Pinidae</taxon>
        <taxon>Conifers II</taxon>
        <taxon>Cupressales</taxon>
        <taxon>Taxaceae</taxon>
        <taxon>Taxus</taxon>
    </lineage>
</organism>
<evidence type="ECO:0000256" key="1">
    <source>
        <dbReference type="ARBA" id="ARBA00008056"/>
    </source>
</evidence>
<dbReference type="Pfam" id="PF03171">
    <property type="entry name" value="2OG-FeII_Oxy"/>
    <property type="match status" value="1"/>
</dbReference>
<reference evidence="6 7" key="1">
    <citation type="journal article" date="2021" name="Nat. Plants">
        <title>The Taxus genome provides insights into paclitaxel biosynthesis.</title>
        <authorList>
            <person name="Xiong X."/>
            <person name="Gou J."/>
            <person name="Liao Q."/>
            <person name="Li Y."/>
            <person name="Zhou Q."/>
            <person name="Bi G."/>
            <person name="Li C."/>
            <person name="Du R."/>
            <person name="Wang X."/>
            <person name="Sun T."/>
            <person name="Guo L."/>
            <person name="Liang H."/>
            <person name="Lu P."/>
            <person name="Wu Y."/>
            <person name="Zhang Z."/>
            <person name="Ro D.K."/>
            <person name="Shang Y."/>
            <person name="Huang S."/>
            <person name="Yan J."/>
        </authorList>
    </citation>
    <scope>NUCLEOTIDE SEQUENCE [LARGE SCALE GENOMIC DNA]</scope>
    <source>
        <strain evidence="6">Ta-2019</strain>
    </source>
</reference>
<comment type="caution">
    <text evidence="6">The sequence shown here is derived from an EMBL/GenBank/DDBJ whole genome shotgun (WGS) entry which is preliminary data.</text>
</comment>
<evidence type="ECO:0000313" key="7">
    <source>
        <dbReference type="Proteomes" id="UP000824469"/>
    </source>
</evidence>
<accession>A0AA38GM51</accession>
<sequence length="108" mass="12051">ETVMAYALGMAELQRKISFIIIASLGLDVETFYHSDFEKATSYMRVHHHYSEGKFAAGEEALFGHYDPNCFTMLYQDIGGGLQIESKEGKWVDAKPGSLVINVAESLK</sequence>